<dbReference type="InterPro" id="IPR038136">
    <property type="entry name" value="CofD-like_dom_sf"/>
</dbReference>
<accession>A0A346Y3P3</accession>
<gene>
    <name evidence="3" type="ORF">DVS28_a4425</name>
</gene>
<dbReference type="RefSeq" id="WP_114593331.1">
    <property type="nucleotide sequence ID" value="NZ_CP031165.1"/>
</dbReference>
<evidence type="ECO:0000256" key="2">
    <source>
        <dbReference type="ARBA" id="ARBA00022842"/>
    </source>
</evidence>
<sequence length="313" mass="32626">MNVVSLAGGIGAARFLRGLVRAVDPASLTVVANTGDDLAIHGLHVSPDLDTITYTLGGGVHPEQGWGRAEETFTVAAELKGRYGQPDWFTLGDRDIATHLVRARVIGEGGTLTDATRTIASAWDLPFALLPMTDATVATRVRTSDGRELHFQEWWVGERAASPIDRVWLEGGEDARATDAVVAAIEGADLVVLCPSNPVVSIGTILDIAPVRELLRDKPVVGVSPIVGGRVVRGMADKLLPAVGAEVSAAGVAGLYADFLDGWVIDTADAASADAIRATGVDVAVTDTMMVDVDVSTRLAETAVGMLGTLQAA</sequence>
<dbReference type="Gene3D" id="1.10.8.240">
    <property type="entry name" value="CofD-like domain"/>
    <property type="match status" value="1"/>
</dbReference>
<dbReference type="GO" id="GO:0000287">
    <property type="term" value="F:magnesium ion binding"/>
    <property type="evidence" value="ECO:0007669"/>
    <property type="project" value="InterPro"/>
</dbReference>
<dbReference type="HAMAP" id="MF_01257">
    <property type="entry name" value="CofD"/>
    <property type="match status" value="1"/>
</dbReference>
<dbReference type="EMBL" id="CP031165">
    <property type="protein sequence ID" value="AXV09090.1"/>
    <property type="molecule type" value="Genomic_DNA"/>
</dbReference>
<dbReference type="GO" id="GO:0043743">
    <property type="term" value="F:LPPG:FO 2-phospho-L-lactate transferase activity"/>
    <property type="evidence" value="ECO:0007669"/>
    <property type="project" value="InterPro"/>
</dbReference>
<dbReference type="AlphaFoldDB" id="A0A346Y3P3"/>
<keyword evidence="4" id="KW-1185">Reference proteome</keyword>
<dbReference type="InterPro" id="IPR010115">
    <property type="entry name" value="FbiA/CofD"/>
</dbReference>
<evidence type="ECO:0000256" key="1">
    <source>
        <dbReference type="ARBA" id="ARBA00022679"/>
    </source>
</evidence>
<dbReference type="NCBIfam" id="TIGR01819">
    <property type="entry name" value="F420_cofD"/>
    <property type="match status" value="1"/>
</dbReference>
<keyword evidence="1 3" id="KW-0808">Transferase</keyword>
<dbReference type="Pfam" id="PF01933">
    <property type="entry name" value="CofD"/>
    <property type="match status" value="1"/>
</dbReference>
<dbReference type="PANTHER" id="PTHR43007">
    <property type="entry name" value="2-PHOSPHO-L-LACTATE TRANSFERASE"/>
    <property type="match status" value="1"/>
</dbReference>
<protein>
    <submittedName>
        <fullName evidence="3">2-phospho-L-lactate transferase</fullName>
    </submittedName>
</protein>
<dbReference type="SUPFAM" id="SSF142338">
    <property type="entry name" value="CofD-like"/>
    <property type="match status" value="1"/>
</dbReference>
<proteinExistence type="inferred from homology"/>
<dbReference type="InterPro" id="IPR002882">
    <property type="entry name" value="CofD"/>
</dbReference>
<dbReference type="KEGG" id="euz:DVS28_a4425"/>
<dbReference type="OrthoDB" id="7466225at2"/>
<organism evidence="3 4">
    <name type="scientific">Euzebya pacifica</name>
    <dbReference type="NCBI Taxonomy" id="1608957"/>
    <lineage>
        <taxon>Bacteria</taxon>
        <taxon>Bacillati</taxon>
        <taxon>Actinomycetota</taxon>
        <taxon>Nitriliruptoria</taxon>
        <taxon>Euzebyales</taxon>
    </lineage>
</organism>
<keyword evidence="2" id="KW-0460">Magnesium</keyword>
<dbReference type="Proteomes" id="UP000264006">
    <property type="component" value="Chromosome"/>
</dbReference>
<dbReference type="Gene3D" id="3.40.50.10680">
    <property type="entry name" value="CofD-like domains"/>
    <property type="match status" value="1"/>
</dbReference>
<evidence type="ECO:0000313" key="3">
    <source>
        <dbReference type="EMBL" id="AXV09090.1"/>
    </source>
</evidence>
<reference evidence="3 4" key="1">
    <citation type="submission" date="2018-09" db="EMBL/GenBank/DDBJ databases">
        <title>Complete genome sequence of Euzebya sp. DY32-46 isolated from seawater of Pacific Ocean.</title>
        <authorList>
            <person name="Xu L."/>
            <person name="Wu Y.-H."/>
            <person name="Xu X.-W."/>
        </authorList>
    </citation>
    <scope>NUCLEOTIDE SEQUENCE [LARGE SCALE GENOMIC DNA]</scope>
    <source>
        <strain evidence="3 4">DY32-46</strain>
    </source>
</reference>
<dbReference type="PANTHER" id="PTHR43007:SF1">
    <property type="entry name" value="2-PHOSPHO-L-LACTATE TRANSFERASE"/>
    <property type="match status" value="1"/>
</dbReference>
<name>A0A346Y3P3_9ACTN</name>
<evidence type="ECO:0000313" key="4">
    <source>
        <dbReference type="Proteomes" id="UP000264006"/>
    </source>
</evidence>